<proteinExistence type="predicted"/>
<evidence type="ECO:0000313" key="1">
    <source>
        <dbReference type="EMBL" id="ACV69217.1"/>
    </source>
</evidence>
<keyword evidence="2" id="KW-1185">Reference proteome</keyword>
<protein>
    <submittedName>
        <fullName evidence="1">Uncharacterized protein</fullName>
    </submittedName>
</protein>
<reference evidence="1 2" key="2">
    <citation type="journal article" date="2010" name="Stand. Genomic Sci.">
        <title>Complete genome sequence of Desulfohalobium retbaense type strain (HR(100)).</title>
        <authorList>
            <person name="Spring S."/>
            <person name="Nolan M."/>
            <person name="Lapidus A."/>
            <person name="Glavina Del Rio T."/>
            <person name="Copeland A."/>
            <person name="Tice H."/>
            <person name="Cheng J.F."/>
            <person name="Lucas S."/>
            <person name="Land M."/>
            <person name="Chen F."/>
            <person name="Bruce D."/>
            <person name="Goodwin L."/>
            <person name="Pitluck S."/>
            <person name="Ivanova N."/>
            <person name="Mavromatis K."/>
            <person name="Mikhailova N."/>
            <person name="Pati A."/>
            <person name="Chen A."/>
            <person name="Palaniappan K."/>
            <person name="Hauser L."/>
            <person name="Chang Y.J."/>
            <person name="Jeffries C.D."/>
            <person name="Munk C."/>
            <person name="Kiss H."/>
            <person name="Chain P."/>
            <person name="Han C."/>
            <person name="Brettin T."/>
            <person name="Detter J.C."/>
            <person name="Schuler E."/>
            <person name="Goker M."/>
            <person name="Rohde M."/>
            <person name="Bristow J."/>
            <person name="Eisen J.A."/>
            <person name="Markowitz V."/>
            <person name="Hugenholtz P."/>
            <person name="Kyrpides N.C."/>
            <person name="Klenk H.P."/>
        </authorList>
    </citation>
    <scope>NUCLEOTIDE SEQUENCE [LARGE SCALE GENOMIC DNA]</scope>
    <source>
        <strain evidence="1 2">DSM 5692</strain>
    </source>
</reference>
<sequence>MKHLPATPLRVTPFFDLETYMLLSGQRRIDAQSAQDLETLWHEAFSHLNVYQLGEKKGYLVVYLDEQFEAKADAEWTDAPHSSYQRQTVGQAVIMAAVNELLPDAGWAGCAPVPEPNKILKRSLEKIGLSFSNQGVLSAKYGILTPMPYAGGCESCFLENSCPKRQMAKQG</sequence>
<dbReference type="Proteomes" id="UP000001052">
    <property type="component" value="Chromosome"/>
</dbReference>
<evidence type="ECO:0000313" key="2">
    <source>
        <dbReference type="Proteomes" id="UP000001052"/>
    </source>
</evidence>
<name>C8X4J4_DESRD</name>
<dbReference type="STRING" id="485915.Dret_1933"/>
<dbReference type="EMBL" id="CP001734">
    <property type="protein sequence ID" value="ACV69217.1"/>
    <property type="molecule type" value="Genomic_DNA"/>
</dbReference>
<reference evidence="2" key="1">
    <citation type="submission" date="2009-09" db="EMBL/GenBank/DDBJ databases">
        <title>The complete chromosome of Desulfohalobium retbaense DSM 5692.</title>
        <authorList>
            <consortium name="US DOE Joint Genome Institute (JGI-PGF)"/>
            <person name="Lucas S."/>
            <person name="Copeland A."/>
            <person name="Lapidus A."/>
            <person name="Glavina del Rio T."/>
            <person name="Dalin E."/>
            <person name="Tice H."/>
            <person name="Bruce D."/>
            <person name="Goodwin L."/>
            <person name="Pitluck S."/>
            <person name="Kyrpides N."/>
            <person name="Mavromatis K."/>
            <person name="Ivanova N."/>
            <person name="Mikhailova N."/>
            <person name="Munk A.C."/>
            <person name="Brettin T."/>
            <person name="Detter J.C."/>
            <person name="Han C."/>
            <person name="Tapia R."/>
            <person name="Larimer F."/>
            <person name="Land M."/>
            <person name="Hauser L."/>
            <person name="Markowitz V."/>
            <person name="Cheng J.-F."/>
            <person name="Hugenholtz P."/>
            <person name="Woyke T."/>
            <person name="Wu D."/>
            <person name="Spring S."/>
            <person name="Klenk H.-P."/>
            <person name="Eisen J.A."/>
        </authorList>
    </citation>
    <scope>NUCLEOTIDE SEQUENCE [LARGE SCALE GENOMIC DNA]</scope>
    <source>
        <strain evidence="2">DSM 5692</strain>
    </source>
</reference>
<dbReference type="KEGG" id="drt:Dret_1933"/>
<accession>C8X4J4</accession>
<gene>
    <name evidence="1" type="ordered locus">Dret_1933</name>
</gene>
<dbReference type="AlphaFoldDB" id="C8X4J4"/>
<dbReference type="HOGENOM" id="CLU_104540_0_0_7"/>
<dbReference type="OrthoDB" id="5453322at2"/>
<dbReference type="eggNOG" id="ENOG5033ZB6">
    <property type="taxonomic scope" value="Bacteria"/>
</dbReference>
<dbReference type="RefSeq" id="WP_015752360.1">
    <property type="nucleotide sequence ID" value="NC_013223.1"/>
</dbReference>
<organism evidence="1 2">
    <name type="scientific">Desulfohalobium retbaense (strain ATCC 49708 / DSM 5692 / JCM 16813 / HR100)</name>
    <dbReference type="NCBI Taxonomy" id="485915"/>
    <lineage>
        <taxon>Bacteria</taxon>
        <taxon>Pseudomonadati</taxon>
        <taxon>Thermodesulfobacteriota</taxon>
        <taxon>Desulfovibrionia</taxon>
        <taxon>Desulfovibrionales</taxon>
        <taxon>Desulfohalobiaceae</taxon>
        <taxon>Desulfohalobium</taxon>
    </lineage>
</organism>